<feature type="transmembrane region" description="Helical" evidence="1">
    <location>
        <begin position="47"/>
        <end position="65"/>
    </location>
</feature>
<dbReference type="STRING" id="1776334.APZ16_04015"/>
<feature type="transmembrane region" description="Helical" evidence="1">
    <location>
        <begin position="12"/>
        <end position="35"/>
    </location>
</feature>
<accession>A0A147K0Y5</accession>
<protein>
    <submittedName>
        <fullName evidence="2">Uncharacterized protein</fullName>
    </submittedName>
</protein>
<dbReference type="Proteomes" id="UP000074294">
    <property type="component" value="Unassembled WGS sequence"/>
</dbReference>
<evidence type="ECO:0000313" key="2">
    <source>
        <dbReference type="EMBL" id="KUO42466.1"/>
    </source>
</evidence>
<dbReference type="AlphaFoldDB" id="A0A147K0Y5"/>
<keyword evidence="1" id="KW-1133">Transmembrane helix</keyword>
<reference evidence="2 3" key="1">
    <citation type="journal article" date="2016" name="Nat. Microbiol.">
        <title>Genomic inference of the metabolism of cosmopolitan subsurface Archaea, Hadesarchaea.</title>
        <authorList>
            <person name="Baker B.J."/>
            <person name="Saw J.H."/>
            <person name="Lind A.E."/>
            <person name="Lazar C.S."/>
            <person name="Hinrichs K.-U."/>
            <person name="Teske A.P."/>
            <person name="Ettema T.J."/>
        </authorList>
    </citation>
    <scope>NUCLEOTIDE SEQUENCE [LARGE SCALE GENOMIC DNA]</scope>
</reference>
<keyword evidence="1" id="KW-0472">Membrane</keyword>
<proteinExistence type="predicted"/>
<evidence type="ECO:0000313" key="3">
    <source>
        <dbReference type="Proteomes" id="UP000074294"/>
    </source>
</evidence>
<gene>
    <name evidence="2" type="ORF">APZ16_04015</name>
</gene>
<evidence type="ECO:0000256" key="1">
    <source>
        <dbReference type="SAM" id="Phobius"/>
    </source>
</evidence>
<comment type="caution">
    <text evidence="2">The sequence shown here is derived from an EMBL/GenBank/DDBJ whole genome shotgun (WGS) entry which is preliminary data.</text>
</comment>
<name>A0A147K0Y5_HADYE</name>
<organism evidence="2 3">
    <name type="scientific">Hadarchaeum yellowstonense</name>
    <dbReference type="NCBI Taxonomy" id="1776334"/>
    <lineage>
        <taxon>Archaea</taxon>
        <taxon>Methanobacteriati</taxon>
        <taxon>Candidatus Hadarchaeota</taxon>
        <taxon>Candidatus Hadarchaeia</taxon>
        <taxon>Candidatus Hadarchaeales</taxon>
        <taxon>Candidatus Hadarchaeaceae</taxon>
        <taxon>Candidatus Hadarchaeum</taxon>
    </lineage>
</organism>
<keyword evidence="1" id="KW-0812">Transmembrane</keyword>
<dbReference type="EMBL" id="LQMQ01000005">
    <property type="protein sequence ID" value="KUO42466.1"/>
    <property type="molecule type" value="Genomic_DNA"/>
</dbReference>
<sequence length="71" mass="8084">MVVILPQEKNALFRKFFLILFAFLILIDYAIPYTILSKTAKISGSFLFWPLLTVAAACLAFLAVSRWEGDR</sequence>